<sequence length="153" mass="16647">MITAVPITNDRIASHFTKADSFVFINDQGRVVCHHINPAREPGCAGKKNLLTLLSRQNAQRIVTRNIGERMLGKLLDLDINVFKIDTSRLEALTLASEAAPSLTPLTDPAQGRKSANYETKKMSGGCGCNHDDQGESAHPCHQPDGKKCCGKH</sequence>
<evidence type="ECO:0000256" key="1">
    <source>
        <dbReference type="ARBA" id="ARBA00023231"/>
    </source>
</evidence>
<proteinExistence type="predicted"/>
<reference evidence="3" key="2">
    <citation type="submission" date="2017-09" db="EMBL/GenBank/DDBJ databases">
        <title>FDA dAtabase for Regulatory Grade micrObial Sequences (FDA-ARGOS): Supporting development and validation of Infectious Disease Dx tests.</title>
        <authorList>
            <person name="Minogue T."/>
            <person name="Wolcott M."/>
            <person name="Wasieloski L."/>
            <person name="Aguilar W."/>
            <person name="Moore D."/>
            <person name="Tallon L.J."/>
            <person name="Sadzewicz L."/>
            <person name="Ott S."/>
            <person name="Zhao X."/>
            <person name="Nagaraj S."/>
            <person name="Vavikolanu K."/>
            <person name="Aluvathingal J."/>
            <person name="Nadendla S."/>
            <person name="Sichtig H."/>
        </authorList>
    </citation>
    <scope>NUCLEOTIDE SEQUENCE</scope>
    <source>
        <strain evidence="3">FDAARGOS_387</strain>
    </source>
</reference>
<protein>
    <submittedName>
        <fullName evidence="4">Dinitrogenase iron-molybdenum cofactor</fullName>
    </submittedName>
</protein>
<evidence type="ECO:0000313" key="5">
    <source>
        <dbReference type="Proteomes" id="UP000224974"/>
    </source>
</evidence>
<gene>
    <name evidence="3" type="ORF">CRN84_07060</name>
    <name evidence="4" type="ORF">NCTC12282_02191</name>
</gene>
<dbReference type="STRING" id="1111728.GCA_000427805_00742"/>
<organism evidence="3 5">
    <name type="scientific">Budvicia aquatica</name>
    <dbReference type="NCBI Taxonomy" id="82979"/>
    <lineage>
        <taxon>Bacteria</taxon>
        <taxon>Pseudomonadati</taxon>
        <taxon>Pseudomonadota</taxon>
        <taxon>Gammaproteobacteria</taxon>
        <taxon>Enterobacterales</taxon>
        <taxon>Budviciaceae</taxon>
        <taxon>Budvicia</taxon>
    </lineage>
</organism>
<evidence type="ECO:0000313" key="6">
    <source>
        <dbReference type="Proteomes" id="UP000373449"/>
    </source>
</evidence>
<dbReference type="Pfam" id="PF02579">
    <property type="entry name" value="Nitro_FeMo-Co"/>
    <property type="match status" value="1"/>
</dbReference>
<dbReference type="SUPFAM" id="SSF53146">
    <property type="entry name" value="Nitrogenase accessory factor-like"/>
    <property type="match status" value="1"/>
</dbReference>
<dbReference type="InterPro" id="IPR036105">
    <property type="entry name" value="DiNase_FeMo-co_biosyn_sf"/>
</dbReference>
<keyword evidence="1" id="KW-0535">Nitrogen fixation</keyword>
<dbReference type="Gene3D" id="3.30.420.130">
    <property type="entry name" value="Dinitrogenase iron-molybdenum cofactor biosynthesis domain"/>
    <property type="match status" value="1"/>
</dbReference>
<evidence type="ECO:0000313" key="4">
    <source>
        <dbReference type="EMBL" id="VFS47256.1"/>
    </source>
</evidence>
<dbReference type="EMBL" id="PDDX01000001">
    <property type="protein sequence ID" value="PHI29095.1"/>
    <property type="molecule type" value="Genomic_DNA"/>
</dbReference>
<dbReference type="EMBL" id="CAADJA010000002">
    <property type="protein sequence ID" value="VFS47256.1"/>
    <property type="molecule type" value="Genomic_DNA"/>
</dbReference>
<dbReference type="Proteomes" id="UP000224974">
    <property type="component" value="Unassembled WGS sequence"/>
</dbReference>
<dbReference type="AlphaFoldDB" id="A0A2C6DKX0"/>
<dbReference type="InterPro" id="IPR003731">
    <property type="entry name" value="Di-Nase_FeMo-co_biosynth"/>
</dbReference>
<evidence type="ECO:0000313" key="3">
    <source>
        <dbReference type="EMBL" id="PHI29095.1"/>
    </source>
</evidence>
<dbReference type="Proteomes" id="UP000373449">
    <property type="component" value="Unassembled WGS sequence"/>
</dbReference>
<feature type="domain" description="Dinitrogenase iron-molybdenum cofactor biosynthesis" evidence="2">
    <location>
        <begin position="9"/>
        <end position="92"/>
    </location>
</feature>
<evidence type="ECO:0000259" key="2">
    <source>
        <dbReference type="Pfam" id="PF02579"/>
    </source>
</evidence>
<dbReference type="RefSeq" id="WP_051323498.1">
    <property type="nucleotide sequence ID" value="NZ_CAADJA010000002.1"/>
</dbReference>
<dbReference type="OrthoDB" id="6215304at2"/>
<accession>A0A2C6DKX0</accession>
<reference evidence="5" key="1">
    <citation type="submission" date="2017-09" db="EMBL/GenBank/DDBJ databases">
        <title>FDA dAtabase for Regulatory Grade micrObial Sequences (FDA-ARGOS): Supporting development and validation of Infectious Disease Dx tests.</title>
        <authorList>
            <person name="Minogue T."/>
            <person name="Wolcott M."/>
            <person name="Wasieloski L."/>
            <person name="Aguilar W."/>
            <person name="Moore D."/>
            <person name="Tallon L."/>
            <person name="Sadzewicz L."/>
            <person name="Ott S."/>
            <person name="Zhao X."/>
            <person name="Nagaraj S."/>
            <person name="Vavikolanu K."/>
            <person name="Aluvathingal J."/>
            <person name="Nadendla S."/>
            <person name="Sichtig H."/>
        </authorList>
    </citation>
    <scope>NUCLEOTIDE SEQUENCE [LARGE SCALE GENOMIC DNA]</scope>
    <source>
        <strain evidence="5">FDAARGOS_387</strain>
    </source>
</reference>
<keyword evidence="5" id="KW-1185">Reference proteome</keyword>
<name>A0A2C6DKX0_9GAMM</name>
<reference evidence="4 6" key="3">
    <citation type="submission" date="2019-03" db="EMBL/GenBank/DDBJ databases">
        <authorList>
            <consortium name="Pathogen Informatics"/>
        </authorList>
    </citation>
    <scope>NUCLEOTIDE SEQUENCE [LARGE SCALE GENOMIC DNA]</scope>
    <source>
        <strain evidence="4 6">NCTC12282</strain>
    </source>
</reference>